<keyword evidence="1" id="KW-1185">Reference proteome</keyword>
<evidence type="ECO:0000313" key="2">
    <source>
        <dbReference type="WBParaSite" id="PTRK_0001195900.1"/>
    </source>
</evidence>
<name>A0A0N4ZTV7_PARTI</name>
<protein>
    <submittedName>
        <fullName evidence="2">Oxidored_nitro domain-containing protein</fullName>
    </submittedName>
</protein>
<dbReference type="WBParaSite" id="PTRK_0001195900.1">
    <property type="protein sequence ID" value="PTRK_0001195900.1"/>
    <property type="gene ID" value="PTRK_0001195900"/>
</dbReference>
<sequence length="289" mass="33333">MLSRIQIDQLSAYGRARGPCAVAAIAAITKENHEILMFPEPCSERTRGMNIIQYWSTETLDEIPASEHELDKLEGFGVSQALVGILRPSKDGKHVRTFGITLPIIVQNRGAKRTIQDYGEMAKAMKNLKFLEVQEPMLPTYFDRMVIEEILRYHDDLVVIIRGKKEYTEVISTMPRVHFQMEVIEEEVDLKLPTSEGCTIFTTLGEEYGAATYLHIETLHPFRGVMLSHLRAVINQEKKTRGGWRAPRLEEAMDIFEYVRDASDRERKEAADALRRARQERDEFCLRRY</sequence>
<dbReference type="AlphaFoldDB" id="A0A0N4ZTV7"/>
<accession>A0A0N4ZTV7</accession>
<organism evidence="1 2">
    <name type="scientific">Parastrongyloides trichosuri</name>
    <name type="common">Possum-specific nematode worm</name>
    <dbReference type="NCBI Taxonomy" id="131310"/>
    <lineage>
        <taxon>Eukaryota</taxon>
        <taxon>Metazoa</taxon>
        <taxon>Ecdysozoa</taxon>
        <taxon>Nematoda</taxon>
        <taxon>Chromadorea</taxon>
        <taxon>Rhabditida</taxon>
        <taxon>Tylenchina</taxon>
        <taxon>Panagrolaimomorpha</taxon>
        <taxon>Strongyloidoidea</taxon>
        <taxon>Strongyloididae</taxon>
        <taxon>Parastrongyloides</taxon>
    </lineage>
</organism>
<evidence type="ECO:0000313" key="1">
    <source>
        <dbReference type="Proteomes" id="UP000038045"/>
    </source>
</evidence>
<dbReference type="Proteomes" id="UP000038045">
    <property type="component" value="Unplaced"/>
</dbReference>
<proteinExistence type="predicted"/>
<reference evidence="2" key="1">
    <citation type="submission" date="2017-02" db="UniProtKB">
        <authorList>
            <consortium name="WormBaseParasite"/>
        </authorList>
    </citation>
    <scope>IDENTIFICATION</scope>
</reference>